<comment type="caution">
    <text evidence="2">The sequence shown here is derived from an EMBL/GenBank/DDBJ whole genome shotgun (WGS) entry which is preliminary data.</text>
</comment>
<accession>A0A5Q4BJM6</accession>
<keyword evidence="3" id="KW-1185">Reference proteome</keyword>
<protein>
    <submittedName>
        <fullName evidence="2">Uncharacterized protein</fullName>
    </submittedName>
</protein>
<feature type="compositionally biased region" description="Basic residues" evidence="1">
    <location>
        <begin position="69"/>
        <end position="81"/>
    </location>
</feature>
<proteinExistence type="predicted"/>
<gene>
    <name evidence="2" type="ORF">CSHISOI_08648</name>
</gene>
<sequence length="128" mass="14522">MPNCASPESPARTGKGAMEAAATNCSDSSWPAPADQRRKNRRITVSSVNPNAPHFSPSITLYQKEGPRPKRRADWHRRSRVRGGGEKKARLSIISPTSQYESSVGHPSPSEPRLASPHWRWRWCWRWH</sequence>
<evidence type="ECO:0000313" key="2">
    <source>
        <dbReference type="EMBL" id="TQN66794.1"/>
    </source>
</evidence>
<reference evidence="2 3" key="1">
    <citation type="journal article" date="2019" name="Sci. Rep.">
        <title>Colletotrichum shisoi sp. nov., an anthracnose pathogen of Perilla frutescens in Japan: molecular phylogenetic, morphological and genomic evidence.</title>
        <authorList>
            <person name="Gan P."/>
            <person name="Tsushima A."/>
            <person name="Hiroyama R."/>
            <person name="Narusaka M."/>
            <person name="Takano Y."/>
            <person name="Narusaka Y."/>
            <person name="Kawaradani M."/>
            <person name="Damm U."/>
            <person name="Shirasu K."/>
        </authorList>
    </citation>
    <scope>NUCLEOTIDE SEQUENCE [LARGE SCALE GENOMIC DNA]</scope>
    <source>
        <strain evidence="2 3">PG-2018a</strain>
    </source>
</reference>
<organism evidence="2 3">
    <name type="scientific">Colletotrichum shisoi</name>
    <dbReference type="NCBI Taxonomy" id="2078593"/>
    <lineage>
        <taxon>Eukaryota</taxon>
        <taxon>Fungi</taxon>
        <taxon>Dikarya</taxon>
        <taxon>Ascomycota</taxon>
        <taxon>Pezizomycotina</taxon>
        <taxon>Sordariomycetes</taxon>
        <taxon>Hypocreomycetidae</taxon>
        <taxon>Glomerellales</taxon>
        <taxon>Glomerellaceae</taxon>
        <taxon>Colletotrichum</taxon>
        <taxon>Colletotrichum destructivum species complex</taxon>
    </lineage>
</organism>
<evidence type="ECO:0000313" key="3">
    <source>
        <dbReference type="Proteomes" id="UP000326340"/>
    </source>
</evidence>
<dbReference type="Proteomes" id="UP000326340">
    <property type="component" value="Unassembled WGS sequence"/>
</dbReference>
<dbReference type="AlphaFoldDB" id="A0A5Q4BJM6"/>
<name>A0A5Q4BJM6_9PEZI</name>
<dbReference type="EMBL" id="PUHP01001101">
    <property type="protein sequence ID" value="TQN66794.1"/>
    <property type="molecule type" value="Genomic_DNA"/>
</dbReference>
<evidence type="ECO:0000256" key="1">
    <source>
        <dbReference type="SAM" id="MobiDB-lite"/>
    </source>
</evidence>
<feature type="region of interest" description="Disordered" evidence="1">
    <location>
        <begin position="1"/>
        <end position="115"/>
    </location>
</feature>